<dbReference type="Gene3D" id="3.30.70.270">
    <property type="match status" value="1"/>
</dbReference>
<dbReference type="InterPro" id="IPR029016">
    <property type="entry name" value="GAF-like_dom_sf"/>
</dbReference>
<dbReference type="InterPro" id="IPR029787">
    <property type="entry name" value="Nucleotide_cyclase"/>
</dbReference>
<dbReference type="Proteomes" id="UP000183190">
    <property type="component" value="Unassembled WGS sequence"/>
</dbReference>
<dbReference type="Pfam" id="PF00990">
    <property type="entry name" value="GGDEF"/>
    <property type="match status" value="1"/>
</dbReference>
<dbReference type="InterPro" id="IPR050469">
    <property type="entry name" value="Diguanylate_Cyclase"/>
</dbReference>
<dbReference type="Gene3D" id="3.30.450.40">
    <property type="match status" value="1"/>
</dbReference>
<dbReference type="GO" id="GO:0005886">
    <property type="term" value="C:plasma membrane"/>
    <property type="evidence" value="ECO:0007669"/>
    <property type="project" value="TreeGrafter"/>
</dbReference>
<feature type="domain" description="GGDEF" evidence="1">
    <location>
        <begin position="347"/>
        <end position="471"/>
    </location>
</feature>
<dbReference type="SMART" id="SM00267">
    <property type="entry name" value="GGDEF"/>
    <property type="match status" value="1"/>
</dbReference>
<evidence type="ECO:0000313" key="3">
    <source>
        <dbReference type="Proteomes" id="UP000183190"/>
    </source>
</evidence>
<dbReference type="GO" id="GO:1902201">
    <property type="term" value="P:negative regulation of bacterial-type flagellum-dependent cell motility"/>
    <property type="evidence" value="ECO:0007669"/>
    <property type="project" value="TreeGrafter"/>
</dbReference>
<dbReference type="OrthoDB" id="9801014at2"/>
<dbReference type="GO" id="GO:0052621">
    <property type="term" value="F:diguanylate cyclase activity"/>
    <property type="evidence" value="ECO:0007669"/>
    <property type="project" value="TreeGrafter"/>
</dbReference>
<evidence type="ECO:0000313" key="2">
    <source>
        <dbReference type="EMBL" id="SEH42384.1"/>
    </source>
</evidence>
<dbReference type="RefSeq" id="WP_074714397.1">
    <property type="nucleotide sequence ID" value="NZ_FNWV01000001.1"/>
</dbReference>
<dbReference type="EMBL" id="FNWV01000001">
    <property type="protein sequence ID" value="SEH42384.1"/>
    <property type="molecule type" value="Genomic_DNA"/>
</dbReference>
<dbReference type="SUPFAM" id="SSF55781">
    <property type="entry name" value="GAF domain-like"/>
    <property type="match status" value="1"/>
</dbReference>
<dbReference type="SUPFAM" id="SSF55073">
    <property type="entry name" value="Nucleotide cyclase"/>
    <property type="match status" value="1"/>
</dbReference>
<dbReference type="PANTHER" id="PTHR45138">
    <property type="entry name" value="REGULATORY COMPONENTS OF SENSORY TRANSDUCTION SYSTEM"/>
    <property type="match status" value="1"/>
</dbReference>
<reference evidence="2 3" key="1">
    <citation type="submission" date="2016-10" db="EMBL/GenBank/DDBJ databases">
        <authorList>
            <person name="de Groot N.N."/>
        </authorList>
    </citation>
    <scope>NUCLEOTIDE SEQUENCE [LARGE SCALE GENOMIC DNA]</scope>
    <source>
        <strain evidence="2 3">YAD2003</strain>
    </source>
</reference>
<dbReference type="InterPro" id="IPR000160">
    <property type="entry name" value="GGDEF_dom"/>
</dbReference>
<sequence>MDFQKYVDNFEPMTCIISIEKLENGGYGDIRIVAGNKAYVESIEDPHHVSSSSMLNNKFVPNSLYEKYIPKDLNFEDSVYSCAVKKKIMHTYIHPERYDFWINMVMMPLKSDDPNMGYCSYSQELTIKSDADMMANTSAETASAVIKTCIKLRSTENFTETMNEIICDIRELCGADQCCILLTDFKERECSVLAESVYDESRTRRMDFYIKEGFFDVVESWKNTIAGSSCLIVQDEKDMQVLKERNPVWYASLNNAGVNSVVLFPLKHNNEVLGYIWAVNFDIEQTSKIKDTLEITSYFIASEIANYQLLNKLEVLSSVDLLTGIYNRNAMNNRVFNITSGREPSPQQFGIIFADLNGLKQKNDEEGHVEGDKLLKGAAALLKETFPECEIYRAGGDEFMLIAIDVCERVLKERVEKLRKDSENPDNISFALGLYCDDNGGDIRAAMRTADERMYEDKKRYYGKYPERKHR</sequence>
<accession>A0A1H6I4D1</accession>
<dbReference type="InterPro" id="IPR043128">
    <property type="entry name" value="Rev_trsase/Diguanyl_cyclase"/>
</dbReference>
<dbReference type="GO" id="GO:0043709">
    <property type="term" value="P:cell adhesion involved in single-species biofilm formation"/>
    <property type="evidence" value="ECO:0007669"/>
    <property type="project" value="TreeGrafter"/>
</dbReference>
<proteinExistence type="predicted"/>
<gene>
    <name evidence="2" type="ORF">SAMN02910265_00599</name>
</gene>
<protein>
    <submittedName>
        <fullName evidence="2">Diguanylate cyclase (GGDEF) domain-containing protein</fullName>
    </submittedName>
</protein>
<dbReference type="NCBIfam" id="TIGR00254">
    <property type="entry name" value="GGDEF"/>
    <property type="match status" value="1"/>
</dbReference>
<evidence type="ECO:0000259" key="1">
    <source>
        <dbReference type="PROSITE" id="PS50887"/>
    </source>
</evidence>
<dbReference type="CDD" id="cd01949">
    <property type="entry name" value="GGDEF"/>
    <property type="match status" value="1"/>
</dbReference>
<dbReference type="AlphaFoldDB" id="A0A1H6I4D1"/>
<organism evidence="2 3">
    <name type="scientific">Ruminococcus flavefaciens</name>
    <dbReference type="NCBI Taxonomy" id="1265"/>
    <lineage>
        <taxon>Bacteria</taxon>
        <taxon>Bacillati</taxon>
        <taxon>Bacillota</taxon>
        <taxon>Clostridia</taxon>
        <taxon>Eubacteriales</taxon>
        <taxon>Oscillospiraceae</taxon>
        <taxon>Ruminococcus</taxon>
    </lineage>
</organism>
<name>A0A1H6I4D1_RUMFL</name>
<dbReference type="PANTHER" id="PTHR45138:SF6">
    <property type="entry name" value="DIGUANYLATE CYCLASE DGCN"/>
    <property type="match status" value="1"/>
</dbReference>
<dbReference type="InterPro" id="IPR003018">
    <property type="entry name" value="GAF"/>
</dbReference>
<dbReference type="PROSITE" id="PS50887">
    <property type="entry name" value="GGDEF"/>
    <property type="match status" value="1"/>
</dbReference>
<dbReference type="Pfam" id="PF01590">
    <property type="entry name" value="GAF"/>
    <property type="match status" value="1"/>
</dbReference>